<dbReference type="Pfam" id="PF08281">
    <property type="entry name" value="Sigma70_r4_2"/>
    <property type="match status" value="1"/>
</dbReference>
<dbReference type="Pfam" id="PF04542">
    <property type="entry name" value="Sigma70_r2"/>
    <property type="match status" value="1"/>
</dbReference>
<comment type="similarity">
    <text evidence="1">Belongs to the sigma-70 factor family. ECF subfamily.</text>
</comment>
<dbReference type="InterPro" id="IPR013325">
    <property type="entry name" value="RNA_pol_sigma_r2"/>
</dbReference>
<organism evidence="7 8">
    <name type="scientific">Carboxylicivirga marina</name>
    <dbReference type="NCBI Taxonomy" id="2800988"/>
    <lineage>
        <taxon>Bacteria</taxon>
        <taxon>Pseudomonadati</taxon>
        <taxon>Bacteroidota</taxon>
        <taxon>Bacteroidia</taxon>
        <taxon>Marinilabiliales</taxon>
        <taxon>Marinilabiliaceae</taxon>
        <taxon>Carboxylicivirga</taxon>
    </lineage>
</organism>
<dbReference type="InterPro" id="IPR013324">
    <property type="entry name" value="RNA_pol_sigma_r3/r4-like"/>
</dbReference>
<dbReference type="InterPro" id="IPR036388">
    <property type="entry name" value="WH-like_DNA-bd_sf"/>
</dbReference>
<feature type="domain" description="RNA polymerase sigma-70 region 2" evidence="5">
    <location>
        <begin position="34"/>
        <end position="97"/>
    </location>
</feature>
<dbReference type="InterPro" id="IPR007627">
    <property type="entry name" value="RNA_pol_sigma70_r2"/>
</dbReference>
<dbReference type="InterPro" id="IPR039425">
    <property type="entry name" value="RNA_pol_sigma-70-like"/>
</dbReference>
<dbReference type="Gene3D" id="1.10.1740.10">
    <property type="match status" value="1"/>
</dbReference>
<dbReference type="CDD" id="cd06171">
    <property type="entry name" value="Sigma70_r4"/>
    <property type="match status" value="1"/>
</dbReference>
<dbReference type="NCBIfam" id="TIGR02985">
    <property type="entry name" value="Sig70_bacteroi1"/>
    <property type="match status" value="1"/>
</dbReference>
<dbReference type="InterPro" id="IPR013249">
    <property type="entry name" value="RNA_pol_sigma70_r4_t2"/>
</dbReference>
<name>A0ABS1HH91_9BACT</name>
<evidence type="ECO:0000256" key="1">
    <source>
        <dbReference type="ARBA" id="ARBA00010641"/>
    </source>
</evidence>
<keyword evidence="8" id="KW-1185">Reference proteome</keyword>
<evidence type="ECO:0000313" key="7">
    <source>
        <dbReference type="EMBL" id="MBK3516986.1"/>
    </source>
</evidence>
<feature type="domain" description="RNA polymerase sigma factor 70 region 4 type 2" evidence="6">
    <location>
        <begin position="130"/>
        <end position="180"/>
    </location>
</feature>
<dbReference type="InterPro" id="IPR014284">
    <property type="entry name" value="RNA_pol_sigma-70_dom"/>
</dbReference>
<dbReference type="NCBIfam" id="TIGR02937">
    <property type="entry name" value="sigma70-ECF"/>
    <property type="match status" value="1"/>
</dbReference>
<keyword evidence="4" id="KW-0804">Transcription</keyword>
<dbReference type="RefSeq" id="WP_200464216.1">
    <property type="nucleotide sequence ID" value="NZ_JAENRR010000011.1"/>
</dbReference>
<dbReference type="SUPFAM" id="SSF88946">
    <property type="entry name" value="Sigma2 domain of RNA polymerase sigma factors"/>
    <property type="match status" value="1"/>
</dbReference>
<dbReference type="PANTHER" id="PTHR43133:SF46">
    <property type="entry name" value="RNA POLYMERASE SIGMA-70 FACTOR ECF SUBFAMILY"/>
    <property type="match status" value="1"/>
</dbReference>
<evidence type="ECO:0000259" key="6">
    <source>
        <dbReference type="Pfam" id="PF08281"/>
    </source>
</evidence>
<evidence type="ECO:0000313" key="8">
    <source>
        <dbReference type="Proteomes" id="UP000605676"/>
    </source>
</evidence>
<dbReference type="SUPFAM" id="SSF88659">
    <property type="entry name" value="Sigma3 and sigma4 domains of RNA polymerase sigma factors"/>
    <property type="match status" value="1"/>
</dbReference>
<dbReference type="EMBL" id="JAENRR010000011">
    <property type="protein sequence ID" value="MBK3516986.1"/>
    <property type="molecule type" value="Genomic_DNA"/>
</dbReference>
<accession>A0ABS1HH91</accession>
<keyword evidence="3" id="KW-0731">Sigma factor</keyword>
<evidence type="ECO:0000256" key="4">
    <source>
        <dbReference type="ARBA" id="ARBA00023163"/>
    </source>
</evidence>
<dbReference type="Proteomes" id="UP000605676">
    <property type="component" value="Unassembled WGS sequence"/>
</dbReference>
<dbReference type="InterPro" id="IPR014327">
    <property type="entry name" value="RNA_pol_sigma70_bacteroid"/>
</dbReference>
<comment type="caution">
    <text evidence="7">The sequence shown here is derived from an EMBL/GenBank/DDBJ whole genome shotgun (WGS) entry which is preliminary data.</text>
</comment>
<gene>
    <name evidence="7" type="ORF">JIV24_06500</name>
</gene>
<protein>
    <submittedName>
        <fullName evidence="7">RNA polymerase sigma-70 factor</fullName>
    </submittedName>
</protein>
<evidence type="ECO:0000259" key="5">
    <source>
        <dbReference type="Pfam" id="PF04542"/>
    </source>
</evidence>
<proteinExistence type="inferred from homology"/>
<sequence length="200" mass="23762">MDIIEIIILRRVNNIEIIASQFLKNKDLKSFKLLYDSSFRRLCFFAESLLADKQDVEDVVQDALVLIWERRHKIDDSINILGYMYMVVKNKCLNTNRSIRQAINYKNHHNHLIEFDDTESLRIIKSEVYNEILESLEKLPERARMVFRLSYLTQMTESDIADRLNISVNSVKTHKKRAKEILKKDLQHLFSLILLFKFLS</sequence>
<reference evidence="7 8" key="1">
    <citation type="submission" date="2021-01" db="EMBL/GenBank/DDBJ databases">
        <title>Carboxyliciviraga sp.nov., isolated from coastal sediments.</title>
        <authorList>
            <person name="Lu D."/>
            <person name="Zhang T."/>
        </authorList>
    </citation>
    <scope>NUCLEOTIDE SEQUENCE [LARGE SCALE GENOMIC DNA]</scope>
    <source>
        <strain evidence="7 8">N1Y132</strain>
    </source>
</reference>
<dbReference type="Gene3D" id="1.10.10.10">
    <property type="entry name" value="Winged helix-like DNA-binding domain superfamily/Winged helix DNA-binding domain"/>
    <property type="match status" value="1"/>
</dbReference>
<keyword evidence="2" id="KW-0805">Transcription regulation</keyword>
<evidence type="ECO:0000256" key="3">
    <source>
        <dbReference type="ARBA" id="ARBA00023082"/>
    </source>
</evidence>
<evidence type="ECO:0000256" key="2">
    <source>
        <dbReference type="ARBA" id="ARBA00023015"/>
    </source>
</evidence>
<dbReference type="PANTHER" id="PTHR43133">
    <property type="entry name" value="RNA POLYMERASE ECF-TYPE SIGMA FACTO"/>
    <property type="match status" value="1"/>
</dbReference>